<keyword evidence="2" id="KW-1185">Reference proteome</keyword>
<reference evidence="1 2" key="1">
    <citation type="submission" date="2019-03" db="EMBL/GenBank/DDBJ databases">
        <title>Genomic Encyclopedia of Type Strains, Phase IV (KMG-IV): sequencing the most valuable type-strain genomes for metagenomic binning, comparative biology and taxonomic classification.</title>
        <authorList>
            <person name="Goeker M."/>
        </authorList>
    </citation>
    <scope>NUCLEOTIDE SEQUENCE [LARGE SCALE GENOMIC DNA]</scope>
    <source>
        <strain evidence="1 2">DSM 104836</strain>
    </source>
</reference>
<evidence type="ECO:0000313" key="1">
    <source>
        <dbReference type="EMBL" id="TCS60047.1"/>
    </source>
</evidence>
<sequence>MKPARPDLAHSDDPLPRMPPWALSGRGETLEEAAFLSGAALAHLHVVLKQESVPLALLRERLTLGAAEACVSLSGRPERAKELRDEVHLLRRGETPGPGGAVFQQWREAASRPISVRGLAKTLSGFAAEDIAAWLDAGQGGPVGRASATLQAVLEADPRAEMAAFILADAALARALGWDRIVPLLAARLPGRALKESDDALRLACHKAIWTAARDATVMAAELARRAARMRAVAPKLRAKGAAKAVELFLTHDALSPSIALTDPALGIGMSDRAARRLCDRLVDLGAVVELTGRDSFRLYGV</sequence>
<accession>A0A4R3J408</accession>
<protein>
    <submittedName>
        <fullName evidence="1">Uncharacterized protein DUF1403</fullName>
    </submittedName>
</protein>
<dbReference type="AlphaFoldDB" id="A0A4R3J408"/>
<dbReference type="RefSeq" id="WP_132247503.1">
    <property type="nucleotide sequence ID" value="NZ_SLZU01000016.1"/>
</dbReference>
<dbReference type="EMBL" id="SLZU01000016">
    <property type="protein sequence ID" value="TCS60047.1"/>
    <property type="molecule type" value="Genomic_DNA"/>
</dbReference>
<gene>
    <name evidence="1" type="ORF">EDD52_11657</name>
</gene>
<organism evidence="1 2">
    <name type="scientific">Primorskyibacter sedentarius</name>
    <dbReference type="NCBI Taxonomy" id="745311"/>
    <lineage>
        <taxon>Bacteria</taxon>
        <taxon>Pseudomonadati</taxon>
        <taxon>Pseudomonadota</taxon>
        <taxon>Alphaproteobacteria</taxon>
        <taxon>Rhodobacterales</taxon>
        <taxon>Roseobacteraceae</taxon>
        <taxon>Primorskyibacter</taxon>
    </lineage>
</organism>
<name>A0A4R3J408_9RHOB</name>
<dbReference type="Pfam" id="PF07183">
    <property type="entry name" value="DUF1403"/>
    <property type="match status" value="1"/>
</dbReference>
<dbReference type="OrthoDB" id="7865302at2"/>
<dbReference type="Proteomes" id="UP000295696">
    <property type="component" value="Unassembled WGS sequence"/>
</dbReference>
<proteinExistence type="predicted"/>
<comment type="caution">
    <text evidence="1">The sequence shown here is derived from an EMBL/GenBank/DDBJ whole genome shotgun (WGS) entry which is preliminary data.</text>
</comment>
<evidence type="ECO:0000313" key="2">
    <source>
        <dbReference type="Proteomes" id="UP000295696"/>
    </source>
</evidence>
<dbReference type="InterPro" id="IPR009843">
    <property type="entry name" value="DUF1403"/>
</dbReference>